<name>A0A3Q8ERK2_9PROT</name>
<evidence type="ECO:0000256" key="2">
    <source>
        <dbReference type="ARBA" id="ARBA00022801"/>
    </source>
</evidence>
<dbReference type="PANTHER" id="PTHR43344:SF13">
    <property type="entry name" value="PHOSPHATASE RV3661-RELATED"/>
    <property type="match status" value="1"/>
</dbReference>
<dbReference type="SUPFAM" id="SSF56784">
    <property type="entry name" value="HAD-like"/>
    <property type="match status" value="1"/>
</dbReference>
<reference evidence="4 5" key="1">
    <citation type="journal article" date="2018" name="Parasitology">
        <title>The reduced genome of Candidatus Kinetoplastibacterium sorsogonicusi, the endosymbiont of Kentomonas sorsogonicus (Trypanosomatidae): loss of the haem-synthesis pathway.</title>
        <authorList>
            <person name="Silva F.M."/>
            <person name="Kostygov A.Y."/>
            <person name="Spodareva V.V."/>
            <person name="Butenko A."/>
            <person name="Tossou R."/>
            <person name="Lukes J."/>
            <person name="Yurchenko V."/>
            <person name="Alves J.M.P."/>
        </authorList>
    </citation>
    <scope>NUCLEOTIDE SEQUENCE [LARGE SCALE GENOMIC DNA]</scope>
    <source>
        <strain evidence="4 5">MF-08</strain>
    </source>
</reference>
<dbReference type="NCBIfam" id="TIGR01490">
    <property type="entry name" value="HAD-SF-IB-hyp1"/>
    <property type="match status" value="1"/>
</dbReference>
<dbReference type="AlphaFoldDB" id="A0A3Q8ERK2"/>
<keyword evidence="1" id="KW-0479">Metal-binding</keyword>
<dbReference type="InterPro" id="IPR050582">
    <property type="entry name" value="HAD-like_SerB"/>
</dbReference>
<keyword evidence="2 4" id="KW-0378">Hydrolase</keyword>
<dbReference type="GO" id="GO:0016787">
    <property type="term" value="F:hydrolase activity"/>
    <property type="evidence" value="ECO:0007669"/>
    <property type="project" value="UniProtKB-KW"/>
</dbReference>
<dbReference type="Pfam" id="PF12710">
    <property type="entry name" value="HAD"/>
    <property type="match status" value="1"/>
</dbReference>
<dbReference type="NCBIfam" id="TIGR01488">
    <property type="entry name" value="HAD-SF-IB"/>
    <property type="match status" value="1"/>
</dbReference>
<gene>
    <name evidence="4" type="ORF">CKSOR_00541</name>
</gene>
<keyword evidence="5" id="KW-1185">Reference proteome</keyword>
<dbReference type="Gene3D" id="1.20.1440.100">
    <property type="entry name" value="SG protein - dephosphorylation function"/>
    <property type="match status" value="1"/>
</dbReference>
<dbReference type="InterPro" id="IPR023214">
    <property type="entry name" value="HAD_sf"/>
</dbReference>
<dbReference type="EC" id="3.1.3.-" evidence="4"/>
<evidence type="ECO:0000313" key="4">
    <source>
        <dbReference type="EMBL" id="AWD32647.1"/>
    </source>
</evidence>
<evidence type="ECO:0000313" key="5">
    <source>
        <dbReference type="Proteomes" id="UP000266796"/>
    </source>
</evidence>
<keyword evidence="3" id="KW-0460">Magnesium</keyword>
<dbReference type="PANTHER" id="PTHR43344">
    <property type="entry name" value="PHOSPHOSERINE PHOSPHATASE"/>
    <property type="match status" value="1"/>
</dbReference>
<proteinExistence type="predicted"/>
<organism evidence="4 5">
    <name type="scientific">Candidatus Kinetoplastidibacterium kentomonadis</name>
    <dbReference type="NCBI Taxonomy" id="1576550"/>
    <lineage>
        <taxon>Bacteria</taxon>
        <taxon>Pseudomonadati</taxon>
        <taxon>Pseudomonadota</taxon>
        <taxon>Betaproteobacteria</taxon>
        <taxon>Candidatus Kinetoplastidibacterium</taxon>
    </lineage>
</organism>
<dbReference type="Proteomes" id="UP000266796">
    <property type="component" value="Chromosome"/>
</dbReference>
<dbReference type="EMBL" id="CP025628">
    <property type="protein sequence ID" value="AWD32647.1"/>
    <property type="molecule type" value="Genomic_DNA"/>
</dbReference>
<accession>A0A3Q8ERK2</accession>
<dbReference type="InterPro" id="IPR006385">
    <property type="entry name" value="HAD_hydro_SerB1"/>
</dbReference>
<dbReference type="InterPro" id="IPR036412">
    <property type="entry name" value="HAD-like_sf"/>
</dbReference>
<dbReference type="RefSeq" id="WP_108674048.1">
    <property type="nucleotide sequence ID" value="NZ_CP025628.1"/>
</dbReference>
<dbReference type="CDD" id="cd02612">
    <property type="entry name" value="HAD_PGPPase"/>
    <property type="match status" value="1"/>
</dbReference>
<dbReference type="Gene3D" id="3.40.50.1000">
    <property type="entry name" value="HAD superfamily/HAD-like"/>
    <property type="match status" value="1"/>
</dbReference>
<dbReference type="KEGG" id="kso:CKSOR_00541"/>
<evidence type="ECO:0000256" key="3">
    <source>
        <dbReference type="ARBA" id="ARBA00022842"/>
    </source>
</evidence>
<dbReference type="OrthoDB" id="9784466at2"/>
<dbReference type="GO" id="GO:0046872">
    <property type="term" value="F:metal ion binding"/>
    <property type="evidence" value="ECO:0007669"/>
    <property type="project" value="UniProtKB-KW"/>
</dbReference>
<evidence type="ECO:0000256" key="1">
    <source>
        <dbReference type="ARBA" id="ARBA00022723"/>
    </source>
</evidence>
<sequence>MKYNNLVLFDLDNTLIPIDSDYQWVNFLADNSDISKLDANKIKDTNNQLMNLYNKNQLKADQTAKFMLSLLAKIDVVKLAELHEIFMLKIIRPAIKKNAISLVKNHLKNNDICVIVTATNEFVTYPIARAFGIQNLIATKLEYKFGKYTGNLDGIINFQEGKIHNVNKWLEQFGQKISDFKCSYFYSDSLNDLPLLEIVTHPIATNPSLELRQLATKRNWKIIDLFTDEDKNI</sequence>
<protein>
    <submittedName>
        <fullName evidence="4">Putative phosphatase</fullName>
        <ecNumber evidence="4">3.1.3.-</ecNumber>
    </submittedName>
</protein>